<proteinExistence type="predicted"/>
<protein>
    <submittedName>
        <fullName evidence="2">Uncharacterized protein</fullName>
    </submittedName>
</protein>
<name>A0ABD3IFP4_9MARC</name>
<accession>A0ABD3IFP4</accession>
<feature type="compositionally biased region" description="Polar residues" evidence="1">
    <location>
        <begin position="129"/>
        <end position="148"/>
    </location>
</feature>
<reference evidence="2 3" key="1">
    <citation type="submission" date="2024-09" db="EMBL/GenBank/DDBJ databases">
        <title>Chromosome-scale assembly of Riccia sorocarpa.</title>
        <authorList>
            <person name="Paukszto L."/>
        </authorList>
    </citation>
    <scope>NUCLEOTIDE SEQUENCE [LARGE SCALE GENOMIC DNA]</scope>
    <source>
        <strain evidence="2">LP-2024</strain>
        <tissue evidence="2">Aerial parts of the thallus</tissue>
    </source>
</reference>
<dbReference type="EMBL" id="JBJQOH010000001">
    <property type="protein sequence ID" value="KAL3702568.1"/>
    <property type="molecule type" value="Genomic_DNA"/>
</dbReference>
<evidence type="ECO:0000313" key="3">
    <source>
        <dbReference type="Proteomes" id="UP001633002"/>
    </source>
</evidence>
<sequence length="163" mass="18077">MYPRRLRETIQNAGMLRYESHTDPQIFEEHVTSSEDGDFDGLQDEEDAMADLFTEWFPPEPPTAPRTLAPLPTVQRAIPLGPEQSVLQAIPLDPQDTVARTATTVTVTPQPSVVRTVVSDPSGARTTVPEPSSRQTRAQTQIQPTSARGTEERRAKKSKKSKK</sequence>
<organism evidence="2 3">
    <name type="scientific">Riccia sorocarpa</name>
    <dbReference type="NCBI Taxonomy" id="122646"/>
    <lineage>
        <taxon>Eukaryota</taxon>
        <taxon>Viridiplantae</taxon>
        <taxon>Streptophyta</taxon>
        <taxon>Embryophyta</taxon>
        <taxon>Marchantiophyta</taxon>
        <taxon>Marchantiopsida</taxon>
        <taxon>Marchantiidae</taxon>
        <taxon>Marchantiales</taxon>
        <taxon>Ricciaceae</taxon>
        <taxon>Riccia</taxon>
    </lineage>
</organism>
<dbReference type="Proteomes" id="UP001633002">
    <property type="component" value="Unassembled WGS sequence"/>
</dbReference>
<comment type="caution">
    <text evidence="2">The sequence shown here is derived from an EMBL/GenBank/DDBJ whole genome shotgun (WGS) entry which is preliminary data.</text>
</comment>
<feature type="region of interest" description="Disordered" evidence="1">
    <location>
        <begin position="112"/>
        <end position="163"/>
    </location>
</feature>
<evidence type="ECO:0000256" key="1">
    <source>
        <dbReference type="SAM" id="MobiDB-lite"/>
    </source>
</evidence>
<evidence type="ECO:0000313" key="2">
    <source>
        <dbReference type="EMBL" id="KAL3702568.1"/>
    </source>
</evidence>
<gene>
    <name evidence="2" type="ORF">R1sor_020590</name>
</gene>
<keyword evidence="3" id="KW-1185">Reference proteome</keyword>
<dbReference type="AlphaFoldDB" id="A0ABD3IFP4"/>